<protein>
    <submittedName>
        <fullName evidence="2">RES domain-containing protein</fullName>
    </submittedName>
</protein>
<sequence length="152" mass="17012">MGCSADQRRRRGGRVNRIGLNALYLALDVQTAVSEYEQISPLMPPGTLVSYRVTADPVVDFTGGFQGGVWSPVWEEFYCEWRGCWFNQRIEPPSWIIADEVVTAGAKGSLFRSRLSAEGVNLVMYVDDLTPADRIDVHDPQSSLPRDQSSWT</sequence>
<keyword evidence="3" id="KW-1185">Reference proteome</keyword>
<dbReference type="Pfam" id="PF08808">
    <property type="entry name" value="RES"/>
    <property type="match status" value="1"/>
</dbReference>
<dbReference type="RefSeq" id="WP_253189937.1">
    <property type="nucleotide sequence ID" value="NZ_FNKP01000004.1"/>
</dbReference>
<organism evidence="2 3">
    <name type="scientific">Paraburkholderia fungorum</name>
    <dbReference type="NCBI Taxonomy" id="134537"/>
    <lineage>
        <taxon>Bacteria</taxon>
        <taxon>Pseudomonadati</taxon>
        <taxon>Pseudomonadota</taxon>
        <taxon>Betaproteobacteria</taxon>
        <taxon>Burkholderiales</taxon>
        <taxon>Burkholderiaceae</taxon>
        <taxon>Paraburkholderia</taxon>
    </lineage>
</organism>
<dbReference type="Proteomes" id="UP000183487">
    <property type="component" value="Unassembled WGS sequence"/>
</dbReference>
<accession>A0A1H1JYU9</accession>
<evidence type="ECO:0000313" key="2">
    <source>
        <dbReference type="EMBL" id="SDR55184.1"/>
    </source>
</evidence>
<proteinExistence type="predicted"/>
<name>A0A1H1JYU9_9BURK</name>
<feature type="domain" description="RES" evidence="1">
    <location>
        <begin position="8"/>
        <end position="147"/>
    </location>
</feature>
<dbReference type="InterPro" id="IPR014914">
    <property type="entry name" value="RES_dom"/>
</dbReference>
<dbReference type="EMBL" id="FNKP01000004">
    <property type="protein sequence ID" value="SDR55184.1"/>
    <property type="molecule type" value="Genomic_DNA"/>
</dbReference>
<dbReference type="AlphaFoldDB" id="A0A1H1JYU9"/>
<evidence type="ECO:0000259" key="1">
    <source>
        <dbReference type="Pfam" id="PF08808"/>
    </source>
</evidence>
<gene>
    <name evidence="2" type="ORF">SAMN05443245_7621</name>
</gene>
<evidence type="ECO:0000313" key="3">
    <source>
        <dbReference type="Proteomes" id="UP000183487"/>
    </source>
</evidence>
<reference evidence="3" key="1">
    <citation type="submission" date="2016-10" db="EMBL/GenBank/DDBJ databases">
        <authorList>
            <person name="Varghese N."/>
        </authorList>
    </citation>
    <scope>NUCLEOTIDE SEQUENCE [LARGE SCALE GENOMIC DNA]</scope>
    <source>
        <strain evidence="3">GAS106B</strain>
    </source>
</reference>